<name>A0AAV8WJP4_9CUCU</name>
<evidence type="ECO:0000313" key="3">
    <source>
        <dbReference type="Proteomes" id="UP001162156"/>
    </source>
</evidence>
<dbReference type="PANTHER" id="PTHR10773">
    <property type="entry name" value="DNA-DIRECTED RNA POLYMERASES I, II, AND III SUBUNIT RPABC2"/>
    <property type="match status" value="1"/>
</dbReference>
<reference evidence="2" key="1">
    <citation type="journal article" date="2023" name="Insect Mol. Biol.">
        <title>Genome sequencing provides insights into the evolution of gene families encoding plant cell wall-degrading enzymes in longhorned beetles.</title>
        <authorList>
            <person name="Shin N.R."/>
            <person name="Okamura Y."/>
            <person name="Kirsch R."/>
            <person name="Pauchet Y."/>
        </authorList>
    </citation>
    <scope>NUCLEOTIDE SEQUENCE</scope>
    <source>
        <strain evidence="2">RBIC_L_NR</strain>
    </source>
</reference>
<sequence>MWHECEGGRGSCEMASCLRKYLKALPDTVTEVTFFSDRCGGQNLNKFVAAMFLSIILEIPHLQTVNLKFLVVGHSEMECDSMHSSIAREQKRVGKALWPEDWKTIARSARRKGDKAYLVHDLNQQDIYDFKKFIDNNMVVRKLDEDNKPVRWQKICWMSFTKSKPFIMGFKENYDEKDFRFLNFNKKSKRFVNPASTLQLLYKGPIPISNAKYNNLTSLFTLKPPALVDYYNLPHEKRARDVVDEEGNSD</sequence>
<feature type="domain" description="DUF7869" evidence="1">
    <location>
        <begin position="35"/>
        <end position="145"/>
    </location>
</feature>
<evidence type="ECO:0000259" key="1">
    <source>
        <dbReference type="Pfam" id="PF25273"/>
    </source>
</evidence>
<evidence type="ECO:0000313" key="2">
    <source>
        <dbReference type="EMBL" id="KAJ8926964.1"/>
    </source>
</evidence>
<dbReference type="PANTHER" id="PTHR10773:SF19">
    <property type="match status" value="1"/>
</dbReference>
<accession>A0AAV8WJP4</accession>
<dbReference type="EMBL" id="JANEYF010005764">
    <property type="protein sequence ID" value="KAJ8926964.1"/>
    <property type="molecule type" value="Genomic_DNA"/>
</dbReference>
<dbReference type="AlphaFoldDB" id="A0AAV8WJP4"/>
<comment type="caution">
    <text evidence="2">The sequence shown here is derived from an EMBL/GenBank/DDBJ whole genome shotgun (WGS) entry which is preliminary data.</text>
</comment>
<dbReference type="Pfam" id="PF25273">
    <property type="entry name" value="DUF7869"/>
    <property type="match status" value="1"/>
</dbReference>
<protein>
    <recommendedName>
        <fullName evidence="1">DUF7869 domain-containing protein</fullName>
    </recommendedName>
</protein>
<dbReference type="Proteomes" id="UP001162156">
    <property type="component" value="Unassembled WGS sequence"/>
</dbReference>
<organism evidence="2 3">
    <name type="scientific">Rhamnusium bicolor</name>
    <dbReference type="NCBI Taxonomy" id="1586634"/>
    <lineage>
        <taxon>Eukaryota</taxon>
        <taxon>Metazoa</taxon>
        <taxon>Ecdysozoa</taxon>
        <taxon>Arthropoda</taxon>
        <taxon>Hexapoda</taxon>
        <taxon>Insecta</taxon>
        <taxon>Pterygota</taxon>
        <taxon>Neoptera</taxon>
        <taxon>Endopterygota</taxon>
        <taxon>Coleoptera</taxon>
        <taxon>Polyphaga</taxon>
        <taxon>Cucujiformia</taxon>
        <taxon>Chrysomeloidea</taxon>
        <taxon>Cerambycidae</taxon>
        <taxon>Lepturinae</taxon>
        <taxon>Rhagiini</taxon>
        <taxon>Rhamnusium</taxon>
    </lineage>
</organism>
<proteinExistence type="predicted"/>
<keyword evidence="3" id="KW-1185">Reference proteome</keyword>
<gene>
    <name evidence="2" type="ORF">NQ314_020621</name>
</gene>
<dbReference type="InterPro" id="IPR057191">
    <property type="entry name" value="DUF7869"/>
</dbReference>